<proteinExistence type="predicted"/>
<organism evidence="2 3">
    <name type="scientific">Myotis davidii</name>
    <name type="common">David's myotis</name>
    <dbReference type="NCBI Taxonomy" id="225400"/>
    <lineage>
        <taxon>Eukaryota</taxon>
        <taxon>Metazoa</taxon>
        <taxon>Chordata</taxon>
        <taxon>Craniata</taxon>
        <taxon>Vertebrata</taxon>
        <taxon>Euteleostomi</taxon>
        <taxon>Mammalia</taxon>
        <taxon>Eutheria</taxon>
        <taxon>Laurasiatheria</taxon>
        <taxon>Chiroptera</taxon>
        <taxon>Yangochiroptera</taxon>
        <taxon>Vespertilionidae</taxon>
        <taxon>Myotis</taxon>
    </lineage>
</organism>
<keyword evidence="3" id="KW-1185">Reference proteome</keyword>
<sequence length="104" mass="11580">MEQAGASRRLGSPGLATEGGACKRPSAPHPDWPRHHRGEDQQSREASWPRDQQSGEASQPGISGAKASRSPDQRSREASWPWDQRSHEASQHRDQHDRGQRTNP</sequence>
<dbReference type="EMBL" id="KB108795">
    <property type="protein sequence ID" value="ELK28779.1"/>
    <property type="molecule type" value="Genomic_DNA"/>
</dbReference>
<name>L5LQQ3_MYODS</name>
<evidence type="ECO:0000313" key="3">
    <source>
        <dbReference type="Proteomes" id="UP000010556"/>
    </source>
</evidence>
<feature type="region of interest" description="Disordered" evidence="1">
    <location>
        <begin position="1"/>
        <end position="104"/>
    </location>
</feature>
<feature type="compositionally biased region" description="Basic and acidic residues" evidence="1">
    <location>
        <begin position="31"/>
        <end position="43"/>
    </location>
</feature>
<protein>
    <submittedName>
        <fullName evidence="2">Uncharacterized protein</fullName>
    </submittedName>
</protein>
<evidence type="ECO:0000256" key="1">
    <source>
        <dbReference type="SAM" id="MobiDB-lite"/>
    </source>
</evidence>
<evidence type="ECO:0000313" key="2">
    <source>
        <dbReference type="EMBL" id="ELK28779.1"/>
    </source>
</evidence>
<feature type="compositionally biased region" description="Basic and acidic residues" evidence="1">
    <location>
        <begin position="84"/>
        <end position="104"/>
    </location>
</feature>
<dbReference type="AlphaFoldDB" id="L5LQQ3"/>
<dbReference type="Proteomes" id="UP000010556">
    <property type="component" value="Unassembled WGS sequence"/>
</dbReference>
<reference evidence="3" key="1">
    <citation type="journal article" date="2013" name="Science">
        <title>Comparative analysis of bat genomes provides insight into the evolution of flight and immunity.</title>
        <authorList>
            <person name="Zhang G."/>
            <person name="Cowled C."/>
            <person name="Shi Z."/>
            <person name="Huang Z."/>
            <person name="Bishop-Lilly K.A."/>
            <person name="Fang X."/>
            <person name="Wynne J.W."/>
            <person name="Xiong Z."/>
            <person name="Baker M.L."/>
            <person name="Zhao W."/>
            <person name="Tachedjian M."/>
            <person name="Zhu Y."/>
            <person name="Zhou P."/>
            <person name="Jiang X."/>
            <person name="Ng J."/>
            <person name="Yang L."/>
            <person name="Wu L."/>
            <person name="Xiao J."/>
            <person name="Feng Y."/>
            <person name="Chen Y."/>
            <person name="Sun X."/>
            <person name="Zhang Y."/>
            <person name="Marsh G.A."/>
            <person name="Crameri G."/>
            <person name="Broder C.C."/>
            <person name="Frey K.G."/>
            <person name="Wang L.F."/>
            <person name="Wang J."/>
        </authorList>
    </citation>
    <scope>NUCLEOTIDE SEQUENCE [LARGE SCALE GENOMIC DNA]</scope>
</reference>
<accession>L5LQQ3</accession>
<feature type="compositionally biased region" description="Polar residues" evidence="1">
    <location>
        <begin position="50"/>
        <end position="61"/>
    </location>
</feature>
<gene>
    <name evidence="2" type="ORF">MDA_GLEAN10004456</name>
</gene>